<dbReference type="RefSeq" id="WP_046042348.1">
    <property type="nucleotide sequence ID" value="NZ_LACC01000025.1"/>
</dbReference>
<dbReference type="PATRIC" id="fig|294.132.peg.3382"/>
<evidence type="ECO:0008006" key="3">
    <source>
        <dbReference type="Google" id="ProtNLM"/>
    </source>
</evidence>
<dbReference type="OrthoDB" id="7107926at2"/>
<dbReference type="Proteomes" id="UP000033588">
    <property type="component" value="Unassembled WGS sequence"/>
</dbReference>
<name>A0A0F4TG95_PSEFL</name>
<reference evidence="1 2" key="1">
    <citation type="submission" date="2015-03" db="EMBL/GenBank/DDBJ databases">
        <title>Comparative genomics of Pseudomonas insights into diversity of traits involved in vanlence and defense.</title>
        <authorList>
            <person name="Qin Y."/>
        </authorList>
    </citation>
    <scope>NUCLEOTIDE SEQUENCE [LARGE SCALE GENOMIC DNA]</scope>
    <source>
        <strain evidence="1 2">C8</strain>
    </source>
</reference>
<accession>A0A0F4TG95</accession>
<dbReference type="InterPro" id="IPR030987">
    <property type="entry name" value="AbiV"/>
</dbReference>
<sequence length="257" mass="28653">MFGTTGAGIGFGLLLAHNGVFKGSKGEMALTQEQEAFAVGLIDGAQRVFENADQLFYEAGVLADVKAFPRAYLLHQISLEECGKIEILGAAVLSYLIGNEVDVKSLSKVFRRHESKNKMNAYFLPLSENEEVAEKSNNVAAAVSAFKVVQEEFHQESNRLKNSSLYVDFDGNFTSPLDVISQDDYERIRAQNAKFMGLTNIKVQMLSRWRGDLNAAVKEAQEIFEIVDEGKLGEMSMVEVRDTLSKRLEDIAKDRRK</sequence>
<dbReference type="NCBIfam" id="TIGR04498">
    <property type="entry name" value="AbiV_defense"/>
    <property type="match status" value="1"/>
</dbReference>
<dbReference type="Pfam" id="PF18728">
    <property type="entry name" value="HEPN_AbiV"/>
    <property type="match status" value="1"/>
</dbReference>
<gene>
    <name evidence="1" type="ORF">VC35_20985</name>
</gene>
<protein>
    <recommendedName>
        <fullName evidence="3">AbiV family abortive infection protein</fullName>
    </recommendedName>
</protein>
<comment type="caution">
    <text evidence="1">The sequence shown here is derived from an EMBL/GenBank/DDBJ whole genome shotgun (WGS) entry which is preliminary data.</text>
</comment>
<organism evidence="1 2">
    <name type="scientific">Pseudomonas fluorescens</name>
    <dbReference type="NCBI Taxonomy" id="294"/>
    <lineage>
        <taxon>Bacteria</taxon>
        <taxon>Pseudomonadati</taxon>
        <taxon>Pseudomonadota</taxon>
        <taxon>Gammaproteobacteria</taxon>
        <taxon>Pseudomonadales</taxon>
        <taxon>Pseudomonadaceae</taxon>
        <taxon>Pseudomonas</taxon>
    </lineage>
</organism>
<dbReference type="AlphaFoldDB" id="A0A0F4TG95"/>
<evidence type="ECO:0000313" key="2">
    <source>
        <dbReference type="Proteomes" id="UP000033588"/>
    </source>
</evidence>
<proteinExistence type="predicted"/>
<dbReference type="EMBL" id="LACC01000025">
    <property type="protein sequence ID" value="KJZ43448.1"/>
    <property type="molecule type" value="Genomic_DNA"/>
</dbReference>
<evidence type="ECO:0000313" key="1">
    <source>
        <dbReference type="EMBL" id="KJZ43448.1"/>
    </source>
</evidence>